<feature type="signal peptide" evidence="9">
    <location>
        <begin position="1"/>
        <end position="24"/>
    </location>
</feature>
<dbReference type="InterPro" id="IPR036890">
    <property type="entry name" value="HATPase_C_sf"/>
</dbReference>
<dbReference type="PANTHER" id="PTHR41523">
    <property type="entry name" value="TWO-COMPONENT SYSTEM SENSOR PROTEIN"/>
    <property type="match status" value="1"/>
</dbReference>
<name>A0ABR9W962_9BACT</name>
<proteinExistence type="predicted"/>
<evidence type="ECO:0000256" key="9">
    <source>
        <dbReference type="SAM" id="SignalP"/>
    </source>
</evidence>
<evidence type="ECO:0000256" key="2">
    <source>
        <dbReference type="ARBA" id="ARBA00012438"/>
    </source>
</evidence>
<dbReference type="InterPro" id="IPR003594">
    <property type="entry name" value="HATPase_dom"/>
</dbReference>
<keyword evidence="9" id="KW-0732">Signal</keyword>
<dbReference type="Gene3D" id="2.130.10.10">
    <property type="entry name" value="YVTN repeat-like/Quinoprotein amine dehydrogenase"/>
    <property type="match status" value="3"/>
</dbReference>
<comment type="catalytic activity">
    <reaction evidence="1">
        <text>ATP + protein L-histidine = ADP + protein N-phospho-L-histidine.</text>
        <dbReference type="EC" id="2.7.13.3"/>
    </reaction>
</comment>
<evidence type="ECO:0000256" key="7">
    <source>
        <dbReference type="ARBA" id="ARBA00022840"/>
    </source>
</evidence>
<dbReference type="SUPFAM" id="SSF63829">
    <property type="entry name" value="Calcium-dependent phosphotriesterase"/>
    <property type="match status" value="1"/>
</dbReference>
<dbReference type="EC" id="2.7.13.3" evidence="2"/>
<dbReference type="InterPro" id="IPR015943">
    <property type="entry name" value="WD40/YVTN_repeat-like_dom_sf"/>
</dbReference>
<accession>A0ABR9W962</accession>
<evidence type="ECO:0000256" key="1">
    <source>
        <dbReference type="ARBA" id="ARBA00000085"/>
    </source>
</evidence>
<keyword evidence="7" id="KW-0067">ATP-binding</keyword>
<dbReference type="InterPro" id="IPR005467">
    <property type="entry name" value="His_kinase_dom"/>
</dbReference>
<organism evidence="11 12">
    <name type="scientific">Dyadobacter subterraneus</name>
    <dbReference type="NCBI Taxonomy" id="2773304"/>
    <lineage>
        <taxon>Bacteria</taxon>
        <taxon>Pseudomonadati</taxon>
        <taxon>Bacteroidota</taxon>
        <taxon>Cytophagia</taxon>
        <taxon>Cytophagales</taxon>
        <taxon>Spirosomataceae</taxon>
        <taxon>Dyadobacter</taxon>
    </lineage>
</organism>
<feature type="domain" description="Histidine kinase" evidence="10">
    <location>
        <begin position="877"/>
        <end position="1070"/>
    </location>
</feature>
<dbReference type="Gene3D" id="2.60.40.10">
    <property type="entry name" value="Immunoglobulins"/>
    <property type="match status" value="1"/>
</dbReference>
<dbReference type="PANTHER" id="PTHR41523:SF8">
    <property type="entry name" value="ETHYLENE RESPONSE SENSOR PROTEIN"/>
    <property type="match status" value="1"/>
</dbReference>
<evidence type="ECO:0000313" key="11">
    <source>
        <dbReference type="EMBL" id="MBE9462012.1"/>
    </source>
</evidence>
<evidence type="ECO:0000256" key="3">
    <source>
        <dbReference type="ARBA" id="ARBA00022553"/>
    </source>
</evidence>
<reference evidence="12" key="1">
    <citation type="submission" date="2023-07" db="EMBL/GenBank/DDBJ databases">
        <title>Dyadobacter sp. nov 'subterranea' isolated from contaminted grondwater.</title>
        <authorList>
            <person name="Szabo I."/>
            <person name="Al-Omari J."/>
            <person name="Szerdahelyi S.G."/>
            <person name="Rado J."/>
        </authorList>
    </citation>
    <scope>NUCLEOTIDE SEQUENCE [LARGE SCALE GENOMIC DNA]</scope>
    <source>
        <strain evidence="12">UP-52</strain>
    </source>
</reference>
<keyword evidence="8" id="KW-0812">Transmembrane</keyword>
<dbReference type="PROSITE" id="PS50109">
    <property type="entry name" value="HIS_KIN"/>
    <property type="match status" value="1"/>
</dbReference>
<dbReference type="InterPro" id="IPR011123">
    <property type="entry name" value="Y_Y_Y"/>
</dbReference>
<keyword evidence="4" id="KW-0808">Transferase</keyword>
<evidence type="ECO:0000256" key="8">
    <source>
        <dbReference type="SAM" id="Phobius"/>
    </source>
</evidence>
<sequence length="1076" mass="122086">MTRGLFIHCMLTLVLAFAWTLSQAQQVAVNKGPKFTISKSILSVEDGLASHEVFCGIQDDAGFLWFGTRNGLSRFDGENCLLFTHQRQKLQDNKVVCMAKDDANHIFVGYGSTGFKLTTNGKIDVIDASTHQIKTLAAAFPKMPFREQDVYWLSNDGTGEIGFLTANPFRYWKYSSKKGFNLRCEMKDWDSPDVVSSLDYRTTGPFCMFGEGKALLKIFNQFKQYLVTKDTVTAFTQKDALRSLPIGFSSQHELLLTYMTTAEPNKFKIGKLTANGLQEITSHNNRFNTDQLRGKYWQQATNTMDGKSSVFYATRDGIYLWTEKAFLKIIEKSAHKAFENLTVYQLLTDNLKNLWLCTSIGVLKFKIETNRFAQYFTVNQQKIEANNQVRGIYADDSGKVMANVWSHTFLENHGKMQNVSNTKHEINYGFVKHGPLLYLGGYELFAYDPLKNSTQAIPKTRGSEIWSIFSLNDTLLLLGRSDRLSLFNSKSGKSDSVPYTGKNSSVAKFVYRFFRGKDKRIWAVAENGLFNINGALPAKNSKSATADSKRSLLGSQWSASKIQSKFIDRLSLLDAYEDSSGIFWLATHGDGLYRWDRADNSFRQFNMTAGLPSDILYRIEPGSAGDLWISSDYGLIRFDTKTFGVRTYTTADGISNNEFNRTSSFKAVDGRLFFGGLDGVNAFYPKDFAADTNAVDIPLRVISFSQFVDGKNGLVNKTLELLHTNQITLSPDDKFFTLEFQLLDFAKEKMHRYAYKIEGVDKEWIFINENSLRISGLPYGNFILHVKSQNREGVWSRSELAIPITVLKPFYFQWWFLLFAALLIVMAVYFLLQIRLRQLAVDKRKLEQVVSERTAQLKRSLSDQSGLLAEKDVLMKEIHHRVKNNLQVISGLLELQGKMLSDQTAKNALREGQNRVRSMALIHQNSYQFDNLSTIDLKRFVTDLCSQIESVFQKQNRIKTSIIVPELHLDIDTAVPLGLIMNELFSNSFKYAFKDTLSGEISLVVVCKDQGKFQMQYRDNGPGLPAGFDLTNAASLGMRLIHDLTRQIGGTLRYENKGGALFTINFTNREIRKNQD</sequence>
<dbReference type="SUPFAM" id="SSF55874">
    <property type="entry name" value="ATPase domain of HSP90 chaperone/DNA topoisomerase II/histidine kinase"/>
    <property type="match status" value="1"/>
</dbReference>
<protein>
    <recommendedName>
        <fullName evidence="2">histidine kinase</fullName>
        <ecNumber evidence="2">2.7.13.3</ecNumber>
    </recommendedName>
</protein>
<dbReference type="Pfam" id="PF07495">
    <property type="entry name" value="Y_Y_Y"/>
    <property type="match status" value="1"/>
</dbReference>
<dbReference type="Proteomes" id="UP000634134">
    <property type="component" value="Unassembled WGS sequence"/>
</dbReference>
<keyword evidence="8" id="KW-1133">Transmembrane helix</keyword>
<keyword evidence="6" id="KW-0418">Kinase</keyword>
<evidence type="ECO:0000256" key="5">
    <source>
        <dbReference type="ARBA" id="ARBA00022741"/>
    </source>
</evidence>
<comment type="caution">
    <text evidence="11">The sequence shown here is derived from an EMBL/GenBank/DDBJ whole genome shotgun (WGS) entry which is preliminary data.</text>
</comment>
<gene>
    <name evidence="11" type="ORF">IEE83_08965</name>
</gene>
<evidence type="ECO:0000256" key="6">
    <source>
        <dbReference type="ARBA" id="ARBA00022777"/>
    </source>
</evidence>
<evidence type="ECO:0000256" key="4">
    <source>
        <dbReference type="ARBA" id="ARBA00022679"/>
    </source>
</evidence>
<dbReference type="SMART" id="SM00387">
    <property type="entry name" value="HATPase_c"/>
    <property type="match status" value="1"/>
</dbReference>
<dbReference type="Gene3D" id="3.30.450.20">
    <property type="entry name" value="PAS domain"/>
    <property type="match status" value="1"/>
</dbReference>
<dbReference type="InterPro" id="IPR011495">
    <property type="entry name" value="Sig_transdc_His_kin_sub2_dim/P"/>
</dbReference>
<keyword evidence="3" id="KW-0597">Phosphoprotein</keyword>
<dbReference type="InterPro" id="IPR013783">
    <property type="entry name" value="Ig-like_fold"/>
</dbReference>
<feature type="chain" id="PRO_5046818810" description="histidine kinase" evidence="9">
    <location>
        <begin position="25"/>
        <end position="1076"/>
    </location>
</feature>
<keyword evidence="12" id="KW-1185">Reference proteome</keyword>
<dbReference type="Gene3D" id="3.30.565.10">
    <property type="entry name" value="Histidine kinase-like ATPase, C-terminal domain"/>
    <property type="match status" value="1"/>
</dbReference>
<evidence type="ECO:0000259" key="10">
    <source>
        <dbReference type="PROSITE" id="PS50109"/>
    </source>
</evidence>
<dbReference type="RefSeq" id="WP_194120247.1">
    <property type="nucleotide sequence ID" value="NZ_JACYGY010000001.1"/>
</dbReference>
<feature type="transmembrane region" description="Helical" evidence="8">
    <location>
        <begin position="812"/>
        <end position="832"/>
    </location>
</feature>
<keyword evidence="8" id="KW-0472">Membrane</keyword>
<keyword evidence="5" id="KW-0547">Nucleotide-binding</keyword>
<evidence type="ECO:0000313" key="12">
    <source>
        <dbReference type="Proteomes" id="UP000634134"/>
    </source>
</evidence>
<dbReference type="Pfam" id="PF07568">
    <property type="entry name" value="HisKA_2"/>
    <property type="match status" value="1"/>
</dbReference>
<dbReference type="EMBL" id="JACYGY010000001">
    <property type="protein sequence ID" value="MBE9462012.1"/>
    <property type="molecule type" value="Genomic_DNA"/>
</dbReference>